<dbReference type="PROSITE" id="PS00022">
    <property type="entry name" value="EGF_1"/>
    <property type="match status" value="1"/>
</dbReference>
<feature type="disulfide bond" evidence="14">
    <location>
        <begin position="331"/>
        <end position="358"/>
    </location>
</feature>
<evidence type="ECO:0000256" key="8">
    <source>
        <dbReference type="ARBA" id="ARBA00023180"/>
    </source>
</evidence>
<evidence type="ECO:0000256" key="14">
    <source>
        <dbReference type="PROSITE-ProRule" id="PRU00302"/>
    </source>
</evidence>
<feature type="domain" description="CUB" evidence="16">
    <location>
        <begin position="156"/>
        <end position="264"/>
    </location>
</feature>
<dbReference type="SUPFAM" id="SSF50494">
    <property type="entry name" value="Trypsin-like serine proteases"/>
    <property type="match status" value="1"/>
</dbReference>
<dbReference type="Gene3D" id="2.60.120.290">
    <property type="entry name" value="Spermadhesin, CUB domain"/>
    <property type="match status" value="1"/>
</dbReference>
<dbReference type="SMART" id="SM00032">
    <property type="entry name" value="CCP"/>
    <property type="match status" value="4"/>
</dbReference>
<feature type="domain" description="EGF-like" evidence="17">
    <location>
        <begin position="263"/>
        <end position="300"/>
    </location>
</feature>
<dbReference type="Gene3D" id="2.40.10.10">
    <property type="entry name" value="Trypsin-like serine proteases"/>
    <property type="match status" value="2"/>
</dbReference>
<dbReference type="PROSITE" id="PS50240">
    <property type="entry name" value="TRYPSIN_DOM"/>
    <property type="match status" value="1"/>
</dbReference>
<keyword evidence="7 13" id="KW-1015">Disulfide bond</keyword>
<comment type="function">
    <text evidence="9">May play a role in regeneration of skeletal muscle.</text>
</comment>
<feature type="compositionally biased region" description="Basic and acidic residues" evidence="15">
    <location>
        <begin position="573"/>
        <end position="593"/>
    </location>
</feature>
<dbReference type="SUPFAM" id="SSF57196">
    <property type="entry name" value="EGF/Laminin"/>
    <property type="match status" value="1"/>
</dbReference>
<proteinExistence type="predicted"/>
<evidence type="ECO:0000256" key="9">
    <source>
        <dbReference type="ARBA" id="ARBA00037622"/>
    </source>
</evidence>
<dbReference type="InterPro" id="IPR009003">
    <property type="entry name" value="Peptidase_S1_PA"/>
</dbReference>
<dbReference type="PROSITE" id="PS01186">
    <property type="entry name" value="EGF_2"/>
    <property type="match status" value="1"/>
</dbReference>
<feature type="compositionally biased region" description="Basic and acidic residues" evidence="15">
    <location>
        <begin position="445"/>
        <end position="471"/>
    </location>
</feature>
<dbReference type="PROSITE" id="PS50026">
    <property type="entry name" value="EGF_3"/>
    <property type="match status" value="1"/>
</dbReference>
<name>A0A6G0IYI5_LARCR</name>
<dbReference type="AlphaFoldDB" id="A0A6G0IYI5"/>
<keyword evidence="20" id="KW-0378">Hydrolase</keyword>
<feature type="compositionally biased region" description="Basic and acidic residues" evidence="15">
    <location>
        <begin position="543"/>
        <end position="562"/>
    </location>
</feature>
<dbReference type="InterPro" id="IPR043504">
    <property type="entry name" value="Peptidase_S1_PA_chymotrypsin"/>
</dbReference>
<dbReference type="GO" id="GO:0005576">
    <property type="term" value="C:extracellular region"/>
    <property type="evidence" value="ECO:0007669"/>
    <property type="project" value="UniProtKB-SubCell"/>
</dbReference>
<feature type="domain" description="Sushi" evidence="19">
    <location>
        <begin position="816"/>
        <end position="872"/>
    </location>
</feature>
<feature type="disulfide bond" evidence="13">
    <location>
        <begin position="290"/>
        <end position="299"/>
    </location>
</feature>
<dbReference type="PANTHER" id="PTHR24254">
    <property type="entry name" value="PROTHROMBIN"/>
    <property type="match status" value="1"/>
</dbReference>
<evidence type="ECO:0000256" key="13">
    <source>
        <dbReference type="PROSITE-ProRule" id="PRU00076"/>
    </source>
</evidence>
<evidence type="ECO:0000256" key="12">
    <source>
        <dbReference type="ARBA" id="ARBA00042985"/>
    </source>
</evidence>
<dbReference type="PROSITE" id="PS01180">
    <property type="entry name" value="CUB"/>
    <property type="match status" value="1"/>
</dbReference>
<organism evidence="20 21">
    <name type="scientific">Larimichthys crocea</name>
    <name type="common">Large yellow croaker</name>
    <name type="synonym">Pseudosciaena crocea</name>
    <dbReference type="NCBI Taxonomy" id="215358"/>
    <lineage>
        <taxon>Eukaryota</taxon>
        <taxon>Metazoa</taxon>
        <taxon>Chordata</taxon>
        <taxon>Craniata</taxon>
        <taxon>Vertebrata</taxon>
        <taxon>Euteleostomi</taxon>
        <taxon>Actinopterygii</taxon>
        <taxon>Neopterygii</taxon>
        <taxon>Teleostei</taxon>
        <taxon>Neoteleostei</taxon>
        <taxon>Acanthomorphata</taxon>
        <taxon>Eupercaria</taxon>
        <taxon>Sciaenidae</taxon>
        <taxon>Larimichthys</taxon>
    </lineage>
</organism>
<dbReference type="Pfam" id="PF00089">
    <property type="entry name" value="Trypsin"/>
    <property type="match status" value="1"/>
</dbReference>
<feature type="domain" description="Sushi" evidence="19">
    <location>
        <begin position="716"/>
        <end position="773"/>
    </location>
</feature>
<evidence type="ECO:0000256" key="10">
    <source>
        <dbReference type="ARBA" id="ARBA00040464"/>
    </source>
</evidence>
<keyword evidence="2" id="KW-0964">Secreted</keyword>
<dbReference type="CDD" id="cd00054">
    <property type="entry name" value="EGF_CA"/>
    <property type="match status" value="1"/>
</dbReference>
<keyword evidence="4" id="KW-0721">Serine protease homolog</keyword>
<evidence type="ECO:0000256" key="5">
    <source>
        <dbReference type="ARBA" id="ARBA00022729"/>
    </source>
</evidence>
<dbReference type="InterPro" id="IPR035976">
    <property type="entry name" value="Sushi/SCR/CCP_sf"/>
</dbReference>
<keyword evidence="20" id="KW-0645">Protease</keyword>
<evidence type="ECO:0000256" key="2">
    <source>
        <dbReference type="ARBA" id="ARBA00022525"/>
    </source>
</evidence>
<keyword evidence="8" id="KW-0325">Glycoprotein</keyword>
<dbReference type="CDD" id="cd00041">
    <property type="entry name" value="CUB"/>
    <property type="match status" value="1"/>
</dbReference>
<comment type="caution">
    <text evidence="13">Lacks conserved residue(s) required for the propagation of feature annotation.</text>
</comment>
<dbReference type="Pfam" id="PF00084">
    <property type="entry name" value="Sushi"/>
    <property type="match status" value="4"/>
</dbReference>
<feature type="compositionally biased region" description="Polar residues" evidence="15">
    <location>
        <begin position="523"/>
        <end position="533"/>
    </location>
</feature>
<dbReference type="Gene3D" id="2.10.70.10">
    <property type="entry name" value="Complement Module, domain 1"/>
    <property type="match status" value="4"/>
</dbReference>
<dbReference type="Proteomes" id="UP000424527">
    <property type="component" value="Unassembled WGS sequence"/>
</dbReference>
<dbReference type="Pfam" id="PF00431">
    <property type="entry name" value="CUB"/>
    <property type="match status" value="1"/>
</dbReference>
<dbReference type="FunFam" id="2.60.120.290:FF:000005">
    <property type="entry name" value="Procollagen C-endopeptidase enhancer 1"/>
    <property type="match status" value="1"/>
</dbReference>
<dbReference type="InterPro" id="IPR035914">
    <property type="entry name" value="Sperma_CUB_dom_sf"/>
</dbReference>
<evidence type="ECO:0000256" key="11">
    <source>
        <dbReference type="ARBA" id="ARBA00041872"/>
    </source>
</evidence>
<accession>A0A6G0IYI5</accession>
<protein>
    <recommendedName>
        <fullName evidence="10">Inactive serine protease PAMR1</fullName>
    </recommendedName>
    <alternativeName>
        <fullName evidence="12">Peptidase domain-containing protein associated with muscle regeneration 1</fullName>
    </alternativeName>
    <alternativeName>
        <fullName evidence="11">Regeneration-associated muscle protease homolog</fullName>
    </alternativeName>
</protein>
<dbReference type="InterPro" id="IPR000742">
    <property type="entry name" value="EGF"/>
</dbReference>
<dbReference type="SUPFAM" id="SSF57535">
    <property type="entry name" value="Complement control module/SCR domain"/>
    <property type="match status" value="3"/>
</dbReference>
<gene>
    <name evidence="20" type="ORF">D5F01_LYC05266</name>
</gene>
<evidence type="ECO:0000256" key="7">
    <source>
        <dbReference type="ARBA" id="ARBA00023157"/>
    </source>
</evidence>
<dbReference type="InterPro" id="IPR001254">
    <property type="entry name" value="Trypsin_dom"/>
</dbReference>
<evidence type="ECO:0000313" key="20">
    <source>
        <dbReference type="EMBL" id="KAE8296510.1"/>
    </source>
</evidence>
<feature type="domain" description="Peptidase S1" evidence="18">
    <location>
        <begin position="873"/>
        <end position="1185"/>
    </location>
</feature>
<keyword evidence="3 13" id="KW-0245">EGF-like domain</keyword>
<feature type="compositionally biased region" description="Basic and acidic residues" evidence="15">
    <location>
        <begin position="662"/>
        <end position="709"/>
    </location>
</feature>
<feature type="region of interest" description="Disordered" evidence="15">
    <location>
        <begin position="633"/>
        <end position="723"/>
    </location>
</feature>
<feature type="disulfide bond" evidence="14">
    <location>
        <begin position="744"/>
        <end position="771"/>
    </location>
</feature>
<dbReference type="InterPro" id="IPR000436">
    <property type="entry name" value="Sushi_SCR_CCP_dom"/>
</dbReference>
<dbReference type="GO" id="GO:0004252">
    <property type="term" value="F:serine-type endopeptidase activity"/>
    <property type="evidence" value="ECO:0007669"/>
    <property type="project" value="InterPro"/>
</dbReference>
<evidence type="ECO:0000256" key="15">
    <source>
        <dbReference type="SAM" id="MobiDB-lite"/>
    </source>
</evidence>
<keyword evidence="6" id="KW-0677">Repeat</keyword>
<dbReference type="PRINTS" id="PR00722">
    <property type="entry name" value="CHYMOTRYPSIN"/>
</dbReference>
<dbReference type="CDD" id="cd00190">
    <property type="entry name" value="Tryp_SPc"/>
    <property type="match status" value="1"/>
</dbReference>
<dbReference type="CDD" id="cd00033">
    <property type="entry name" value="CCP"/>
    <property type="match status" value="4"/>
</dbReference>
<dbReference type="SMART" id="SM00181">
    <property type="entry name" value="EGF"/>
    <property type="match status" value="2"/>
</dbReference>
<evidence type="ECO:0000256" key="4">
    <source>
        <dbReference type="ARBA" id="ARBA00022542"/>
    </source>
</evidence>
<feature type="domain" description="Sushi" evidence="19">
    <location>
        <begin position="363"/>
        <end position="422"/>
    </location>
</feature>
<evidence type="ECO:0000256" key="1">
    <source>
        <dbReference type="ARBA" id="ARBA00004613"/>
    </source>
</evidence>
<dbReference type="SMART" id="SM00042">
    <property type="entry name" value="CUB"/>
    <property type="match status" value="1"/>
</dbReference>
<feature type="disulfide bond" evidence="14">
    <location>
        <begin position="393"/>
        <end position="420"/>
    </location>
</feature>
<dbReference type="Gene3D" id="2.10.25.10">
    <property type="entry name" value="Laminin"/>
    <property type="match status" value="1"/>
</dbReference>
<reference evidence="20 21" key="1">
    <citation type="submission" date="2019-07" db="EMBL/GenBank/DDBJ databases">
        <title>Chromosome genome assembly for large yellow croaker.</title>
        <authorList>
            <person name="Xiao S."/>
        </authorList>
    </citation>
    <scope>NUCLEOTIDE SEQUENCE [LARGE SCALE GENOMIC DNA]</scope>
    <source>
        <strain evidence="20">JMULYC20181020</strain>
        <tissue evidence="20">Muscle</tissue>
    </source>
</reference>
<feature type="compositionally biased region" description="Basic and acidic residues" evidence="15">
    <location>
        <begin position="493"/>
        <end position="509"/>
    </location>
</feature>
<evidence type="ECO:0000259" key="16">
    <source>
        <dbReference type="PROSITE" id="PS01180"/>
    </source>
</evidence>
<sequence>MLSAGRGLQLGQTHGGTHTIPWTSNFISGKEGWFLFVSLFILISLPQGTAWPYEYRHLYNHCPGPEWNIMCRGCCEYDVIRCKCPLQGTPVGYAVPCCRNAINECDPCIIHPGCSIFENCKRCNNGTWGPRDDFFINGKYCAECRPGWSGGDCMKCGGVIHKRQGHLVLESYPNNARCEWTIQVDRPFTIDLRFMMLSLEFHQSCRYDYVEVRDGDSISSRVIGRFCGNNRPAPVQSSGNSLHILFVSDGYKNFDGFFATFQESSACSSSPCLHDGTCILDSSYTYHCACLAGYTGKRCENVVGCHRPPVPTHGSTEGLFQHSGARITFRCDPGFELRGFRSAICLRDGTWSAPAPECVPVERVCTLPPKPTHGDHFLVYGPNDVLIALQYLCYQPYELSGNSQRTCLPNNTWSGTPPVCTQVNNTLTEAEKPKETDTDIYTDTDISKTKEKSQETTAGEKESVGEKDINIGHKNTTAVDREDKYTGTIPEKTAAEGRNEGEPEERNTGSEKPTGGNKDKVDSNSPDNSLNTVEKNEPGVGKLPEKKESIPDTNVEIEKTDITEIVVINNKGQEGEERKEKQVNGKRDPDKVGPNDTKLGTVIVEGENTVEIFEPEIVENITVIYDTKYTKKENNSIGSPELERKTIPTRVNKTQYTMYRAGGEESGKPKEKQEKTHDEDKTEKEPDEKTKEELEREREEKEKKKEKETNQSFTEKSCPPLPRLYHGYHQQVPGVELETVEFFCNHSYGLSGDSRRTCQPDGTWSGKQPLCVRACREPKVSELVRQRVLPPQTPSRKTPVHKLYSSGLGRQLQSDGPTKGPPALSQLPQGFHHLYTHIEYECASQFYQHSGSSRRTCLKTGKWSGRHVSCSPVCGKHPTFDPERPAEAHWPWLVAIYRRSTNGAETKVTKIDSQAGSVKGDHGAGTGNHNWASDWQLVCSGALVNQRSLVVAAHCVTELGKVYPLDAAKIKVVVGKHYRDDHRDTKGLQHLRVASIAIHPNYDPHILDSDIAVVKLLDKARIGEKVVPLCLSDSLGEDVTSGQGLVTGWSPMPDSSLGPDEKARVGFVHLADVVPCEHQYARNGVPVSVTDNMLCASQKPDYVPSNICPSDTGGILVLPALSENQASNNQRSSPRFTEVKGENTGLWRLLGLVSFGYDQGECDPDLYTVYTHVANFKDWLESNMK</sequence>
<comment type="subcellular location">
    <subcellularLocation>
        <location evidence="1">Secreted</location>
    </subcellularLocation>
</comment>
<evidence type="ECO:0000259" key="19">
    <source>
        <dbReference type="PROSITE" id="PS50923"/>
    </source>
</evidence>
<evidence type="ECO:0000259" key="18">
    <source>
        <dbReference type="PROSITE" id="PS50240"/>
    </source>
</evidence>
<feature type="region of interest" description="Disordered" evidence="15">
    <location>
        <begin position="427"/>
        <end position="598"/>
    </location>
</feature>
<keyword evidence="21" id="KW-1185">Reference proteome</keyword>
<dbReference type="GO" id="GO:0006508">
    <property type="term" value="P:proteolysis"/>
    <property type="evidence" value="ECO:0007669"/>
    <property type="project" value="UniProtKB-KW"/>
</dbReference>
<dbReference type="InterPro" id="IPR051659">
    <property type="entry name" value="Serine_Protease_S1-Domain"/>
</dbReference>
<dbReference type="PANTHER" id="PTHR24254:SF9">
    <property type="entry name" value="INACTIVE SERINE PROTEASE PAMR1"/>
    <property type="match status" value="1"/>
</dbReference>
<evidence type="ECO:0000256" key="6">
    <source>
        <dbReference type="ARBA" id="ARBA00022737"/>
    </source>
</evidence>
<dbReference type="EMBL" id="REGW02000005">
    <property type="protein sequence ID" value="KAE8296510.1"/>
    <property type="molecule type" value="Genomic_DNA"/>
</dbReference>
<dbReference type="SUPFAM" id="SSF49854">
    <property type="entry name" value="Spermadhesin, CUB domain"/>
    <property type="match status" value="1"/>
</dbReference>
<dbReference type="FunFam" id="2.10.25.10:FF:000063">
    <property type="entry name" value="Slit guidance ligand 2"/>
    <property type="match status" value="1"/>
</dbReference>
<dbReference type="SMART" id="SM00020">
    <property type="entry name" value="Tryp_SPc"/>
    <property type="match status" value="1"/>
</dbReference>
<feature type="domain" description="Sushi" evidence="19">
    <location>
        <begin position="303"/>
        <end position="360"/>
    </location>
</feature>
<dbReference type="InterPro" id="IPR000859">
    <property type="entry name" value="CUB_dom"/>
</dbReference>
<dbReference type="InterPro" id="IPR001314">
    <property type="entry name" value="Peptidase_S1A"/>
</dbReference>
<keyword evidence="14" id="KW-0768">Sushi</keyword>
<evidence type="ECO:0000256" key="3">
    <source>
        <dbReference type="ARBA" id="ARBA00022536"/>
    </source>
</evidence>
<evidence type="ECO:0000259" key="17">
    <source>
        <dbReference type="PROSITE" id="PS50026"/>
    </source>
</evidence>
<dbReference type="Pfam" id="PF00008">
    <property type="entry name" value="EGF"/>
    <property type="match status" value="1"/>
</dbReference>
<evidence type="ECO:0000313" key="21">
    <source>
        <dbReference type="Proteomes" id="UP000424527"/>
    </source>
</evidence>
<keyword evidence="5" id="KW-0732">Signal</keyword>
<dbReference type="PROSITE" id="PS50923">
    <property type="entry name" value="SUSHI"/>
    <property type="match status" value="4"/>
</dbReference>
<comment type="caution">
    <text evidence="20">The sequence shown here is derived from an EMBL/GenBank/DDBJ whole genome shotgun (WGS) entry which is preliminary data.</text>
</comment>